<dbReference type="PROSITE" id="PS00678">
    <property type="entry name" value="WD_REPEATS_1"/>
    <property type="match status" value="1"/>
</dbReference>
<dbReference type="InterPro" id="IPR015943">
    <property type="entry name" value="WD40/YVTN_repeat-like_dom_sf"/>
</dbReference>
<dbReference type="InterPro" id="IPR036322">
    <property type="entry name" value="WD40_repeat_dom_sf"/>
</dbReference>
<feature type="domain" description="BING4 C-terminal" evidence="5">
    <location>
        <begin position="263"/>
        <end position="341"/>
    </location>
</feature>
<dbReference type="Pfam" id="PF08149">
    <property type="entry name" value="BING4CT"/>
    <property type="match status" value="1"/>
</dbReference>
<dbReference type="InterPro" id="IPR012952">
    <property type="entry name" value="BING4_C_dom"/>
</dbReference>
<dbReference type="InterPro" id="IPR040315">
    <property type="entry name" value="WDR46/Utp7"/>
</dbReference>
<accession>A0A7R8CFS0</accession>
<reference evidence="6" key="1">
    <citation type="submission" date="2021-02" db="EMBL/GenBank/DDBJ databases">
        <authorList>
            <person name="Bekaert M."/>
        </authorList>
    </citation>
    <scope>NUCLEOTIDE SEQUENCE</scope>
    <source>
        <strain evidence="6">IoA-00</strain>
    </source>
</reference>
<keyword evidence="7" id="KW-1185">Reference proteome</keyword>
<evidence type="ECO:0000313" key="6">
    <source>
        <dbReference type="EMBL" id="CAF2753152.1"/>
    </source>
</evidence>
<name>A0A7R8CFS0_LEPSM</name>
<sequence>MKKKEKDLVLAQEIAARNELLLPEDENAGFLEGDERLHSSQVRQTQIRDAVDPESADKGFDLSLPKFGPYKLDYTRNGRHLLLGGRRGHIAAIDWQSKDLLCEINVMESVHDVKWLHTEQMFAVAQKKWTFIYDNQGIELHCLKKLDNITKLEFFCLIISYYLLQVTEGILVGLSKSLECCHMLWSFKSSIAVESSGNYMATCGVDRTLKIWDVRNTFEAVYDYRLPSGASNLVFSGNGSLGLSRNNVVEIYKNPTRQKISHSYMRHKVFKNVSDLKFAPFEDVLGIGHGHGFSSILVPGSGLANFDTLEVNPYQTKKQRREAEVKSLLDKIQPELITLDPTRLGEVDVMSLEKTVQENNEKPFIKPKDIDFKPRVKGGIGSAKQFHIKRTLADEERRKNIKQVVMDNEKKSHWNEKERKEIQRIVGSPCLTIHSFHHYFAVMYSA</sequence>
<dbReference type="OrthoDB" id="10251154at2759"/>
<keyword evidence="2" id="KW-0853">WD repeat</keyword>
<organism evidence="6 7">
    <name type="scientific">Lepeophtheirus salmonis</name>
    <name type="common">Salmon louse</name>
    <name type="synonym">Caligus salmonis</name>
    <dbReference type="NCBI Taxonomy" id="72036"/>
    <lineage>
        <taxon>Eukaryota</taxon>
        <taxon>Metazoa</taxon>
        <taxon>Ecdysozoa</taxon>
        <taxon>Arthropoda</taxon>
        <taxon>Crustacea</taxon>
        <taxon>Multicrustacea</taxon>
        <taxon>Hexanauplia</taxon>
        <taxon>Copepoda</taxon>
        <taxon>Siphonostomatoida</taxon>
        <taxon>Caligidae</taxon>
        <taxon>Lepeophtheirus</taxon>
    </lineage>
</organism>
<dbReference type="GO" id="GO:0000462">
    <property type="term" value="P:maturation of SSU-rRNA from tricistronic rRNA transcript (SSU-rRNA, 5.8S rRNA, LSU-rRNA)"/>
    <property type="evidence" value="ECO:0007669"/>
    <property type="project" value="TreeGrafter"/>
</dbReference>
<gene>
    <name evidence="6" type="ORF">LSAA_524</name>
</gene>
<dbReference type="SUPFAM" id="SSF50978">
    <property type="entry name" value="WD40 repeat-like"/>
    <property type="match status" value="1"/>
</dbReference>
<evidence type="ECO:0000259" key="5">
    <source>
        <dbReference type="SMART" id="SM01033"/>
    </source>
</evidence>
<keyword evidence="4" id="KW-0539">Nucleus</keyword>
<dbReference type="PANTHER" id="PTHR14085:SF3">
    <property type="entry name" value="WD REPEAT-CONTAINING PROTEIN 46"/>
    <property type="match status" value="1"/>
</dbReference>
<dbReference type="GO" id="GO:0030686">
    <property type="term" value="C:90S preribosome"/>
    <property type="evidence" value="ECO:0007669"/>
    <property type="project" value="TreeGrafter"/>
</dbReference>
<dbReference type="Proteomes" id="UP000675881">
    <property type="component" value="Chromosome 1"/>
</dbReference>
<dbReference type="GO" id="GO:0032040">
    <property type="term" value="C:small-subunit processome"/>
    <property type="evidence" value="ECO:0007669"/>
    <property type="project" value="TreeGrafter"/>
</dbReference>
<evidence type="ECO:0000256" key="2">
    <source>
        <dbReference type="ARBA" id="ARBA00022574"/>
    </source>
</evidence>
<dbReference type="PROSITE" id="PS50082">
    <property type="entry name" value="WD_REPEATS_2"/>
    <property type="match status" value="1"/>
</dbReference>
<evidence type="ECO:0000256" key="3">
    <source>
        <dbReference type="ARBA" id="ARBA00022737"/>
    </source>
</evidence>
<dbReference type="Gene3D" id="2.130.10.10">
    <property type="entry name" value="YVTN repeat-like/Quinoprotein amine dehydrogenase"/>
    <property type="match status" value="1"/>
</dbReference>
<dbReference type="SMART" id="SM00320">
    <property type="entry name" value="WD40"/>
    <property type="match status" value="1"/>
</dbReference>
<keyword evidence="3" id="KW-0677">Repeat</keyword>
<dbReference type="AlphaFoldDB" id="A0A7R8CFS0"/>
<proteinExistence type="predicted"/>
<comment type="subcellular location">
    <subcellularLocation>
        <location evidence="1">Nucleus</location>
        <location evidence="1">Nucleolus</location>
    </subcellularLocation>
</comment>
<evidence type="ECO:0000256" key="1">
    <source>
        <dbReference type="ARBA" id="ARBA00004604"/>
    </source>
</evidence>
<evidence type="ECO:0000256" key="4">
    <source>
        <dbReference type="ARBA" id="ARBA00023242"/>
    </source>
</evidence>
<dbReference type="InterPro" id="IPR001680">
    <property type="entry name" value="WD40_rpt"/>
</dbReference>
<dbReference type="PANTHER" id="PTHR14085">
    <property type="entry name" value="WD-REPEAT PROTEIN BING4"/>
    <property type="match status" value="1"/>
</dbReference>
<dbReference type="EMBL" id="HG994580">
    <property type="protein sequence ID" value="CAF2753152.1"/>
    <property type="molecule type" value="Genomic_DNA"/>
</dbReference>
<dbReference type="SMART" id="SM01033">
    <property type="entry name" value="BING4CT"/>
    <property type="match status" value="1"/>
</dbReference>
<dbReference type="InterPro" id="IPR019775">
    <property type="entry name" value="WD40_repeat_CS"/>
</dbReference>
<evidence type="ECO:0000313" key="7">
    <source>
        <dbReference type="Proteomes" id="UP000675881"/>
    </source>
</evidence>
<protein>
    <submittedName>
        <fullName evidence="6">UTP7</fullName>
    </submittedName>
</protein>